<evidence type="ECO:0000313" key="2">
    <source>
        <dbReference type="Proteomes" id="UP000005806"/>
    </source>
</evidence>
<dbReference type="RefSeq" id="WP_002755239.1">
    <property type="nucleotide sequence ID" value="NZ_HE972584.1"/>
</dbReference>
<dbReference type="AlphaFoldDB" id="A0A822LBH0"/>
<name>A0A822LBH0_MICAE</name>
<dbReference type="Proteomes" id="UP000005806">
    <property type="component" value="Unassembled WGS sequence"/>
</dbReference>
<gene>
    <name evidence="1" type="ORF">MICCA_3090009</name>
</gene>
<proteinExistence type="predicted"/>
<dbReference type="EMBL" id="CAIH01000234">
    <property type="protein sequence ID" value="CCH93444.1"/>
    <property type="molecule type" value="Genomic_DNA"/>
</dbReference>
<evidence type="ECO:0008006" key="3">
    <source>
        <dbReference type="Google" id="ProtNLM"/>
    </source>
</evidence>
<organism evidence="1 2">
    <name type="scientific">Microcystis aeruginosa PCC 9432</name>
    <dbReference type="NCBI Taxonomy" id="1160280"/>
    <lineage>
        <taxon>Bacteria</taxon>
        <taxon>Bacillati</taxon>
        <taxon>Cyanobacteriota</taxon>
        <taxon>Cyanophyceae</taxon>
        <taxon>Oscillatoriophycideae</taxon>
        <taxon>Chroococcales</taxon>
        <taxon>Microcystaceae</taxon>
        <taxon>Microcystis</taxon>
    </lineage>
</organism>
<dbReference type="Gene3D" id="3.40.50.1010">
    <property type="entry name" value="5'-nuclease"/>
    <property type="match status" value="1"/>
</dbReference>
<reference evidence="1 2" key="1">
    <citation type="submission" date="2012-04" db="EMBL/GenBank/DDBJ databases">
        <authorList>
            <person name="Genoscope - CEA"/>
        </authorList>
    </citation>
    <scope>NUCLEOTIDE SEQUENCE [LARGE SCALE GENOMIC DNA]</scope>
    <source>
        <strain evidence="1 2">9432</strain>
    </source>
</reference>
<dbReference type="InterPro" id="IPR029060">
    <property type="entry name" value="PIN-like_dom_sf"/>
</dbReference>
<accession>A0A822LBH0</accession>
<evidence type="ECO:0000313" key="1">
    <source>
        <dbReference type="EMBL" id="CCH93444.1"/>
    </source>
</evidence>
<protein>
    <recommendedName>
        <fullName evidence="3">PIN domain-containing protein</fullName>
    </recommendedName>
</protein>
<comment type="caution">
    <text evidence="1">The sequence shown here is derived from an EMBL/GenBank/DDBJ whole genome shotgun (WGS) entry which is preliminary data.</text>
</comment>
<sequence length="136" mass="15365">MSHKKAYIDSGVLITAFQGIQSASIKAYQILNDENRQFASSRLEVLPKAIFNKQQEEIEFYETFFLAVNYWATDLEKIIQNAREIAGTYGLAAMDALHVAAALQIQADELITTEKPTKPMHRVREIQIVSIDISFA</sequence>
<dbReference type="SUPFAM" id="SSF88723">
    <property type="entry name" value="PIN domain-like"/>
    <property type="match status" value="1"/>
</dbReference>